<evidence type="ECO:0000256" key="11">
    <source>
        <dbReference type="SAM" id="MobiDB-lite"/>
    </source>
</evidence>
<organism evidence="13 14">
    <name type="scientific">Danionella cerebrum</name>
    <dbReference type="NCBI Taxonomy" id="2873325"/>
    <lineage>
        <taxon>Eukaryota</taxon>
        <taxon>Metazoa</taxon>
        <taxon>Chordata</taxon>
        <taxon>Craniata</taxon>
        <taxon>Vertebrata</taxon>
        <taxon>Euteleostomi</taxon>
        <taxon>Actinopterygii</taxon>
        <taxon>Neopterygii</taxon>
        <taxon>Teleostei</taxon>
        <taxon>Ostariophysi</taxon>
        <taxon>Cypriniformes</taxon>
        <taxon>Danionidae</taxon>
        <taxon>Danioninae</taxon>
        <taxon>Danionella</taxon>
    </lineage>
</organism>
<sequence>MDMESFTVVRTGEKALFWVGALITASLVLWLLFKMLTGFRIWVLGNGNLLSPKLGKWAVVTGATDGIGKSYAEELARRGFSMMLISRSQEKLDDVARSLESTYNVETKTIAVDFGEADIYPKIEKGLAGLEIGVLVNNVGISYSYPEFFLHIPDLENFITTMINVNITSVCQVRAQTRLLFSDWNFSMCKCGNVPLPMTRLVLPRMESRTKGVILNISSASGMFPVPLLTVYSSTKASICTMFHGLIFTFLFKQAFVDFFSRGLQAEYKSKGIIIQSVLPFFVATKMTKIRKPTLDKPTPDRYVAAELNTVGLQDQTNGYFPHAVMVCSLCANHLLIASGVVDWLGDHRSGPHTDSAVPGTAHEQGPARRIPEEKEAALGPELCESLSEAGQMFY</sequence>
<keyword evidence="3 12" id="KW-0812">Transmembrane</keyword>
<dbReference type="GO" id="GO:0005783">
    <property type="term" value="C:endoplasmic reticulum"/>
    <property type="evidence" value="ECO:0007669"/>
    <property type="project" value="TreeGrafter"/>
</dbReference>
<evidence type="ECO:0000256" key="10">
    <source>
        <dbReference type="ARBA" id="ARBA00023136"/>
    </source>
</evidence>
<keyword evidence="5" id="KW-0521">NADP</keyword>
<keyword evidence="7 12" id="KW-1133">Transmembrane helix</keyword>
<dbReference type="PANTHER" id="PTHR43899:SF14">
    <property type="entry name" value="VERY-LONG-CHAIN 3-OXOACYL-COA REDUCTASE"/>
    <property type="match status" value="1"/>
</dbReference>
<evidence type="ECO:0000256" key="4">
    <source>
        <dbReference type="ARBA" id="ARBA00022824"/>
    </source>
</evidence>
<dbReference type="Proteomes" id="UP000316079">
    <property type="component" value="Unassembled WGS sequence"/>
</dbReference>
<feature type="transmembrane region" description="Helical" evidence="12">
    <location>
        <begin position="213"/>
        <end position="235"/>
    </location>
</feature>
<keyword evidence="6" id="KW-0752">Steroid biosynthesis</keyword>
<dbReference type="EMBL" id="SRMA01027339">
    <property type="protein sequence ID" value="TRY54834.1"/>
    <property type="molecule type" value="Genomic_DNA"/>
</dbReference>
<dbReference type="GO" id="GO:0006694">
    <property type="term" value="P:steroid biosynthetic process"/>
    <property type="evidence" value="ECO:0007669"/>
    <property type="project" value="UniProtKB-KW"/>
</dbReference>
<evidence type="ECO:0000256" key="12">
    <source>
        <dbReference type="SAM" id="Phobius"/>
    </source>
</evidence>
<dbReference type="InterPro" id="IPR002347">
    <property type="entry name" value="SDR_fam"/>
</dbReference>
<comment type="pathway">
    <text evidence="1">Lipid metabolism; fatty acid biosynthesis.</text>
</comment>
<keyword evidence="2" id="KW-0444">Lipid biosynthesis</keyword>
<proteinExistence type="predicted"/>
<protein>
    <recommendedName>
        <fullName evidence="15">Very-long-chain 3-oxoacyl-CoA reductase</fullName>
    </recommendedName>
</protein>
<evidence type="ECO:0000256" key="8">
    <source>
        <dbReference type="ARBA" id="ARBA00023002"/>
    </source>
</evidence>
<dbReference type="STRING" id="623744.A0A553MNS2"/>
<keyword evidence="4" id="KW-0256">Endoplasmic reticulum</keyword>
<name>A0A553MNS2_9TELE</name>
<evidence type="ECO:0000256" key="9">
    <source>
        <dbReference type="ARBA" id="ARBA00023098"/>
    </source>
</evidence>
<evidence type="ECO:0000313" key="14">
    <source>
        <dbReference type="Proteomes" id="UP000316079"/>
    </source>
</evidence>
<dbReference type="PRINTS" id="PR00081">
    <property type="entry name" value="GDHRDH"/>
</dbReference>
<evidence type="ECO:0000256" key="6">
    <source>
        <dbReference type="ARBA" id="ARBA00022955"/>
    </source>
</evidence>
<dbReference type="OrthoDB" id="5545019at2759"/>
<dbReference type="PANTHER" id="PTHR43899">
    <property type="entry name" value="RH59310P"/>
    <property type="match status" value="1"/>
</dbReference>
<evidence type="ECO:0000256" key="7">
    <source>
        <dbReference type="ARBA" id="ARBA00022989"/>
    </source>
</evidence>
<dbReference type="Pfam" id="PF00106">
    <property type="entry name" value="adh_short"/>
    <property type="match status" value="2"/>
</dbReference>
<evidence type="ECO:0000256" key="5">
    <source>
        <dbReference type="ARBA" id="ARBA00022857"/>
    </source>
</evidence>
<evidence type="ECO:0000256" key="2">
    <source>
        <dbReference type="ARBA" id="ARBA00022516"/>
    </source>
</evidence>
<accession>A0A553MNS2</accession>
<dbReference type="InterPro" id="IPR036291">
    <property type="entry name" value="NAD(P)-bd_dom_sf"/>
</dbReference>
<evidence type="ECO:0000256" key="1">
    <source>
        <dbReference type="ARBA" id="ARBA00005194"/>
    </source>
</evidence>
<dbReference type="GO" id="GO:0016491">
    <property type="term" value="F:oxidoreductase activity"/>
    <property type="evidence" value="ECO:0007669"/>
    <property type="project" value="UniProtKB-KW"/>
</dbReference>
<evidence type="ECO:0000313" key="13">
    <source>
        <dbReference type="EMBL" id="TRY54834.1"/>
    </source>
</evidence>
<feature type="region of interest" description="Disordered" evidence="11">
    <location>
        <begin position="352"/>
        <end position="372"/>
    </location>
</feature>
<keyword evidence="8" id="KW-0560">Oxidoreductase</keyword>
<keyword evidence="10 12" id="KW-0472">Membrane</keyword>
<dbReference type="Gene3D" id="3.40.50.720">
    <property type="entry name" value="NAD(P)-binding Rossmann-like Domain"/>
    <property type="match status" value="1"/>
</dbReference>
<keyword evidence="14" id="KW-1185">Reference proteome</keyword>
<dbReference type="InterPro" id="IPR051019">
    <property type="entry name" value="VLCFA-Steroid_DH"/>
</dbReference>
<keyword evidence="9" id="KW-0443">Lipid metabolism</keyword>
<gene>
    <name evidence="13" type="ORF">DNTS_001800</name>
</gene>
<evidence type="ECO:0000256" key="3">
    <source>
        <dbReference type="ARBA" id="ARBA00022692"/>
    </source>
</evidence>
<evidence type="ECO:0008006" key="15">
    <source>
        <dbReference type="Google" id="ProtNLM"/>
    </source>
</evidence>
<comment type="caution">
    <text evidence="13">The sequence shown here is derived from an EMBL/GenBank/DDBJ whole genome shotgun (WGS) entry which is preliminary data.</text>
</comment>
<dbReference type="CDD" id="cd05356">
    <property type="entry name" value="17beta-HSD1_like_SDR_c"/>
    <property type="match status" value="1"/>
</dbReference>
<dbReference type="AlphaFoldDB" id="A0A553MNS2"/>
<dbReference type="SUPFAM" id="SSF51735">
    <property type="entry name" value="NAD(P)-binding Rossmann-fold domains"/>
    <property type="match status" value="1"/>
</dbReference>
<reference evidence="13 14" key="1">
    <citation type="journal article" date="2019" name="Sci. Data">
        <title>Hybrid genome assembly and annotation of Danionella translucida.</title>
        <authorList>
            <person name="Kadobianskyi M."/>
            <person name="Schulze L."/>
            <person name="Schuelke M."/>
            <person name="Judkewitz B."/>
        </authorList>
    </citation>
    <scope>NUCLEOTIDE SEQUENCE [LARGE SCALE GENOMIC DNA]</scope>
    <source>
        <strain evidence="13 14">Bolton</strain>
    </source>
</reference>
<feature type="transmembrane region" description="Helical" evidence="12">
    <location>
        <begin position="15"/>
        <end position="33"/>
    </location>
</feature>